<dbReference type="STRING" id="583356.Igag_1928"/>
<reference evidence="1 2" key="1">
    <citation type="journal article" date="2010" name="Stand. Genomic Sci.">
        <title>Complete genome sequence of Ignisphaera aggregans type strain (AQ1.S1).</title>
        <authorList>
            <person name="Goker M."/>
            <person name="Held B."/>
            <person name="Lapidus A."/>
            <person name="Nolan M."/>
            <person name="Spring S."/>
            <person name="Yasawong M."/>
            <person name="Lucas S."/>
            <person name="Glavina Del Rio T."/>
            <person name="Tice H."/>
            <person name="Cheng J.F."/>
            <person name="Goodwin L."/>
            <person name="Tapia R."/>
            <person name="Pitluck S."/>
            <person name="Liolios K."/>
            <person name="Ivanova N."/>
            <person name="Mavromatis K."/>
            <person name="Mikhailova N."/>
            <person name="Pati A."/>
            <person name="Chen A."/>
            <person name="Palaniappan K."/>
            <person name="Brambilla E."/>
            <person name="Land M."/>
            <person name="Hauser L."/>
            <person name="Chang Y.J."/>
            <person name="Jeffries C.D."/>
            <person name="Brettin T."/>
            <person name="Detter J.C."/>
            <person name="Han C."/>
            <person name="Rohde M."/>
            <person name="Sikorski J."/>
            <person name="Woyke T."/>
            <person name="Bristow J."/>
            <person name="Eisen J.A."/>
            <person name="Markowitz V."/>
            <person name="Hugenholtz P."/>
            <person name="Kyrpides N.C."/>
            <person name="Klenk H.P."/>
        </authorList>
    </citation>
    <scope>NUCLEOTIDE SEQUENCE [LARGE SCALE GENOMIC DNA]</scope>
    <source>
        <strain evidence="2">DSM 17230 / JCM 13409 / AQ1.S1</strain>
    </source>
</reference>
<dbReference type="SUPFAM" id="SSF56784">
    <property type="entry name" value="HAD-like"/>
    <property type="match status" value="1"/>
</dbReference>
<dbReference type="AlphaFoldDB" id="E0ST60"/>
<evidence type="ECO:0000313" key="1">
    <source>
        <dbReference type="EMBL" id="ADM28721.1"/>
    </source>
</evidence>
<dbReference type="HOGENOM" id="CLU_136586_0_0_2"/>
<dbReference type="BioCyc" id="IAGG583356:GHAH-1917-MONOMER"/>
<dbReference type="InterPro" id="IPR036412">
    <property type="entry name" value="HAD-like_sf"/>
</dbReference>
<dbReference type="Gene3D" id="3.40.50.1000">
    <property type="entry name" value="HAD superfamily/HAD-like"/>
    <property type="match status" value="1"/>
</dbReference>
<dbReference type="InterPro" id="IPR023214">
    <property type="entry name" value="HAD_sf"/>
</dbReference>
<organism evidence="1 2">
    <name type="scientific">Ignisphaera aggregans (strain DSM 17230 / JCM 13409 / AQ1.S1)</name>
    <dbReference type="NCBI Taxonomy" id="583356"/>
    <lineage>
        <taxon>Archaea</taxon>
        <taxon>Thermoproteota</taxon>
        <taxon>Thermoprotei</taxon>
        <taxon>Desulfurococcales</taxon>
        <taxon>Desulfurococcaceae</taxon>
        <taxon>Ignisphaera</taxon>
    </lineage>
</organism>
<sequence>MPTYVFDIDGVIFDVSKRLEIAKQCSRGDEREFWRYFFQEELLIYDIPRRIGIELLMDRLDRGRVVIVTGRPNRLRRATLDQLSSAGIPVNRISEIYMRRDNDYRKGYIVKEEIIKYLLSRGMDIEEIHDDDEIFLKRIKTLLSCKLYLHRDSEVIELFPYSKRL</sequence>
<dbReference type="KEGG" id="iag:Igag_1928"/>
<dbReference type="EMBL" id="CP002098">
    <property type="protein sequence ID" value="ADM28721.1"/>
    <property type="molecule type" value="Genomic_DNA"/>
</dbReference>
<name>E0ST60_IGNAA</name>
<dbReference type="Proteomes" id="UP000001304">
    <property type="component" value="Chromosome"/>
</dbReference>
<gene>
    <name evidence="1" type="ordered locus">Igag_1928</name>
</gene>
<evidence type="ECO:0000313" key="2">
    <source>
        <dbReference type="Proteomes" id="UP000001304"/>
    </source>
</evidence>
<protein>
    <submittedName>
        <fullName evidence="1">HAD superfamily phosphatase</fullName>
    </submittedName>
</protein>
<accession>E0ST60</accession>
<keyword evidence="2" id="KW-1185">Reference proteome</keyword>
<proteinExistence type="predicted"/>